<gene>
    <name evidence="3" type="ORF">KP509_17G027300</name>
</gene>
<proteinExistence type="predicted"/>
<comment type="caution">
    <text evidence="3">The sequence shown here is derived from an EMBL/GenBank/DDBJ whole genome shotgun (WGS) entry which is preliminary data.</text>
</comment>
<dbReference type="Gene3D" id="3.40.50.1010">
    <property type="entry name" value="5'-nuclease"/>
    <property type="match status" value="1"/>
</dbReference>
<evidence type="ECO:0000256" key="1">
    <source>
        <dbReference type="SAM" id="MobiDB-lite"/>
    </source>
</evidence>
<accession>A0A8T2SSZ5</accession>
<dbReference type="AlphaFoldDB" id="A0A8T2SSZ5"/>
<dbReference type="InterPro" id="IPR021139">
    <property type="entry name" value="NYN"/>
</dbReference>
<keyword evidence="4" id="KW-1185">Reference proteome</keyword>
<dbReference type="PANTHER" id="PTHR14379:SF3">
    <property type="entry name" value="MEIOSIS REGULATOR AND MRNA STABILITY FACTOR 1"/>
    <property type="match status" value="1"/>
</dbReference>
<dbReference type="CDD" id="cd10910">
    <property type="entry name" value="PIN_limkain_b1_N_like"/>
    <property type="match status" value="1"/>
</dbReference>
<dbReference type="GO" id="GO:0004540">
    <property type="term" value="F:RNA nuclease activity"/>
    <property type="evidence" value="ECO:0007669"/>
    <property type="project" value="InterPro"/>
</dbReference>
<evidence type="ECO:0000313" key="3">
    <source>
        <dbReference type="EMBL" id="KAH7372892.1"/>
    </source>
</evidence>
<dbReference type="InterPro" id="IPR024768">
    <property type="entry name" value="Marf1"/>
</dbReference>
<evidence type="ECO:0000259" key="2">
    <source>
        <dbReference type="Pfam" id="PF01936"/>
    </source>
</evidence>
<dbReference type="GO" id="GO:0005777">
    <property type="term" value="C:peroxisome"/>
    <property type="evidence" value="ECO:0007669"/>
    <property type="project" value="InterPro"/>
</dbReference>
<dbReference type="OrthoDB" id="549353at2759"/>
<organism evidence="3 4">
    <name type="scientific">Ceratopteris richardii</name>
    <name type="common">Triangle waterfern</name>
    <dbReference type="NCBI Taxonomy" id="49495"/>
    <lineage>
        <taxon>Eukaryota</taxon>
        <taxon>Viridiplantae</taxon>
        <taxon>Streptophyta</taxon>
        <taxon>Embryophyta</taxon>
        <taxon>Tracheophyta</taxon>
        <taxon>Polypodiopsida</taxon>
        <taxon>Polypodiidae</taxon>
        <taxon>Polypodiales</taxon>
        <taxon>Pteridineae</taxon>
        <taxon>Pteridaceae</taxon>
        <taxon>Parkerioideae</taxon>
        <taxon>Ceratopteris</taxon>
    </lineage>
</organism>
<evidence type="ECO:0000313" key="4">
    <source>
        <dbReference type="Proteomes" id="UP000825935"/>
    </source>
</evidence>
<dbReference type="GO" id="GO:0010468">
    <property type="term" value="P:regulation of gene expression"/>
    <property type="evidence" value="ECO:0007669"/>
    <property type="project" value="InterPro"/>
</dbReference>
<feature type="domain" description="NYN" evidence="2">
    <location>
        <begin position="26"/>
        <end position="175"/>
    </location>
</feature>
<name>A0A8T2SSZ5_CERRI</name>
<dbReference type="EMBL" id="CM035422">
    <property type="protein sequence ID" value="KAH7372892.1"/>
    <property type="molecule type" value="Genomic_DNA"/>
</dbReference>
<dbReference type="PANTHER" id="PTHR14379">
    <property type="entry name" value="LIMKAIN B LKAP"/>
    <property type="match status" value="1"/>
</dbReference>
<reference evidence="3" key="1">
    <citation type="submission" date="2021-08" db="EMBL/GenBank/DDBJ databases">
        <title>WGS assembly of Ceratopteris richardii.</title>
        <authorList>
            <person name="Marchant D.B."/>
            <person name="Chen G."/>
            <person name="Jenkins J."/>
            <person name="Shu S."/>
            <person name="Leebens-Mack J."/>
            <person name="Grimwood J."/>
            <person name="Schmutz J."/>
            <person name="Soltis P."/>
            <person name="Soltis D."/>
            <person name="Chen Z.-H."/>
        </authorList>
    </citation>
    <scope>NUCLEOTIDE SEQUENCE</scope>
    <source>
        <strain evidence="3">Whitten #5841</strain>
        <tissue evidence="3">Leaf</tissue>
    </source>
</reference>
<dbReference type="Pfam" id="PF01936">
    <property type="entry name" value="NYN"/>
    <property type="match status" value="1"/>
</dbReference>
<protein>
    <recommendedName>
        <fullName evidence="2">NYN domain-containing protein</fullName>
    </recommendedName>
</protein>
<feature type="region of interest" description="Disordered" evidence="1">
    <location>
        <begin position="343"/>
        <end position="363"/>
    </location>
</feature>
<sequence length="432" mass="48560">MALWRGTRMIQAKASLRRAFTSKAEVGVFWDLNRCGVGDAQVDDSVEDGTETDAFYVAPNIVHMLRYSGFSGPISIRAYGNTRSFSNHRVTEALVSTGVDLHHISGGMKYLCKHLILDMLLWIRENPPPAHMLLISGDKELANVLHKLRMRGYDVLLAHPEGDLPRELASAATQVWTWDGLAKGTGLPSPSVKHKEAPHLQSPECNNLQQFNRLQDSGKPICCPSENIEPAMGIKGDFPCHDLSSNQQNIPEEVVKQVLDIIRTRPSGFTVKAFRRQLNRLNIVLDKNFYGHQDLLSFLLSIPNLNARLVWTSDKTRNFLFTEDLTRSRNFDNSNDMKVSDISYNGKDAKHENNETEEVNENSDVKMNSISCIQQSDNISPSRELMKEDNVTMKLGFSDASKPDKRAGLLSSAPSTVWRKIIFKLSSMSNFR</sequence>
<dbReference type="Proteomes" id="UP000825935">
    <property type="component" value="Chromosome 17"/>
</dbReference>